<dbReference type="EMBL" id="CP014989">
    <property type="protein sequence ID" value="ANS80260.1"/>
    <property type="molecule type" value="Genomic_DNA"/>
</dbReference>
<name>A0A1B1NFR4_9MICO</name>
<dbReference type="OrthoDB" id="197829at2"/>
<dbReference type="Proteomes" id="UP000092482">
    <property type="component" value="Chromosome"/>
</dbReference>
<dbReference type="SUPFAM" id="SSF55961">
    <property type="entry name" value="Bet v1-like"/>
    <property type="match status" value="1"/>
</dbReference>
<accession>A0A1B1NFR4</accession>
<dbReference type="InterPro" id="IPR023393">
    <property type="entry name" value="START-like_dom_sf"/>
</dbReference>
<gene>
    <name evidence="2" type="ORF">SGUI_2864</name>
</gene>
<feature type="region of interest" description="Disordered" evidence="1">
    <location>
        <begin position="157"/>
        <end position="192"/>
    </location>
</feature>
<feature type="compositionally biased region" description="Low complexity" evidence="1">
    <location>
        <begin position="169"/>
        <end position="192"/>
    </location>
</feature>
<proteinExistence type="predicted"/>
<evidence type="ECO:0000313" key="2">
    <source>
        <dbReference type="EMBL" id="ANS80260.1"/>
    </source>
</evidence>
<keyword evidence="3" id="KW-1185">Reference proteome</keyword>
<dbReference type="STRING" id="1758689.SGUI_2864"/>
<reference evidence="2 3" key="1">
    <citation type="submission" date="2016-03" db="EMBL/GenBank/DDBJ databases">
        <title>Shallow-sea hydrothermal system.</title>
        <authorList>
            <person name="Tang K."/>
        </authorList>
    </citation>
    <scope>NUCLEOTIDE SEQUENCE [LARGE SCALE GENOMIC DNA]</scope>
    <source>
        <strain evidence="2 3">JLT9</strain>
    </source>
</reference>
<sequence>MPQVSASIWVGVEPADAFAVSQTTGRVRRAWDPFIRRQHFLDGATSPEVGVRTWTRARVGPAMVSRYVSYRPPRQAGMTMESGPWFFDTFGGGWRFTPQAQDGVAGTLAVWKYTFSTRPAWLRPVADRVGTWLLGREIRARIAAWARACTEPEVLAAARSDRAEREGSVVRGSSAGPPGGSPEQGSGDSPLG</sequence>
<dbReference type="InterPro" id="IPR019587">
    <property type="entry name" value="Polyketide_cyclase/dehydratase"/>
</dbReference>
<dbReference type="AlphaFoldDB" id="A0A1B1NFR4"/>
<evidence type="ECO:0000256" key="1">
    <source>
        <dbReference type="SAM" id="MobiDB-lite"/>
    </source>
</evidence>
<dbReference type="RefSeq" id="WP_066641492.1">
    <property type="nucleotide sequence ID" value="NZ_CP014989.1"/>
</dbReference>
<dbReference type="Pfam" id="PF10604">
    <property type="entry name" value="Polyketide_cyc2"/>
    <property type="match status" value="1"/>
</dbReference>
<dbReference type="KEGG" id="serj:SGUI_2864"/>
<protein>
    <recommendedName>
        <fullName evidence="4">Oligoketide cyclase/lipid transport protein</fullName>
    </recommendedName>
</protein>
<dbReference type="Gene3D" id="3.30.530.20">
    <property type="match status" value="1"/>
</dbReference>
<evidence type="ECO:0000313" key="3">
    <source>
        <dbReference type="Proteomes" id="UP000092482"/>
    </source>
</evidence>
<dbReference type="PATRIC" id="fig|1758689.4.peg.2990"/>
<evidence type="ECO:0008006" key="4">
    <source>
        <dbReference type="Google" id="ProtNLM"/>
    </source>
</evidence>
<organism evidence="2 3">
    <name type="scientific">Serinicoccus hydrothermalis</name>
    <dbReference type="NCBI Taxonomy" id="1758689"/>
    <lineage>
        <taxon>Bacteria</taxon>
        <taxon>Bacillati</taxon>
        <taxon>Actinomycetota</taxon>
        <taxon>Actinomycetes</taxon>
        <taxon>Micrococcales</taxon>
        <taxon>Ornithinimicrobiaceae</taxon>
        <taxon>Serinicoccus</taxon>
    </lineage>
</organism>
<feature type="compositionally biased region" description="Basic and acidic residues" evidence="1">
    <location>
        <begin position="159"/>
        <end position="168"/>
    </location>
</feature>